<evidence type="ECO:0000313" key="3">
    <source>
        <dbReference type="Proteomes" id="UP000179934"/>
    </source>
</evidence>
<sequence>MKKSMIVMASGLVLMSAAANAALPTTQAAETLTWKGLVPFSVATDDLMITGDLGGPIRAGFLNVEKDGTFSSTAINVEAHDNTGDAASPAAGDPIAGDVVWGLASYAIDASTTDMSGANVKFVADGSALDIGTPLTEDYALAVNVSNDLAITDIAPGERIQVSAVVTAELPILP</sequence>
<name>A0A1S2D9P1_AERSO</name>
<reference evidence="2 3" key="1">
    <citation type="submission" date="2016-09" db="EMBL/GenBank/DDBJ databases">
        <title>Draft Genome Sequence of Aeromonas sobria Strain 08005, Isolated from Sick Rana catesbeiana.</title>
        <authorList>
            <person name="Yang Q."/>
        </authorList>
    </citation>
    <scope>NUCLEOTIDE SEQUENCE [LARGE SCALE GENOMIC DNA]</scope>
    <source>
        <strain evidence="2 3">08005</strain>
    </source>
</reference>
<dbReference type="EMBL" id="MKFU01000001">
    <property type="protein sequence ID" value="OHY96858.1"/>
    <property type="molecule type" value="Genomic_DNA"/>
</dbReference>
<feature type="signal peptide" evidence="1">
    <location>
        <begin position="1"/>
        <end position="21"/>
    </location>
</feature>
<evidence type="ECO:0000313" key="2">
    <source>
        <dbReference type="EMBL" id="OHY96858.1"/>
    </source>
</evidence>
<dbReference type="OrthoDB" id="7106892at2"/>
<keyword evidence="1" id="KW-0732">Signal</keyword>
<gene>
    <name evidence="2" type="ORF">BJD16_00970</name>
</gene>
<dbReference type="Proteomes" id="UP000179934">
    <property type="component" value="Unassembled WGS sequence"/>
</dbReference>
<dbReference type="STRING" id="646.BJD16_00970"/>
<dbReference type="AlphaFoldDB" id="A0A1S2D9P1"/>
<accession>A0A1S2D9P1</accession>
<protein>
    <submittedName>
        <fullName evidence="2">Uncharacterized protein</fullName>
    </submittedName>
</protein>
<feature type="chain" id="PRO_5010229672" evidence="1">
    <location>
        <begin position="22"/>
        <end position="174"/>
    </location>
</feature>
<evidence type="ECO:0000256" key="1">
    <source>
        <dbReference type="SAM" id="SignalP"/>
    </source>
</evidence>
<organism evidence="2 3">
    <name type="scientific">Aeromonas sobria</name>
    <dbReference type="NCBI Taxonomy" id="646"/>
    <lineage>
        <taxon>Bacteria</taxon>
        <taxon>Pseudomonadati</taxon>
        <taxon>Pseudomonadota</taxon>
        <taxon>Gammaproteobacteria</taxon>
        <taxon>Aeromonadales</taxon>
        <taxon>Aeromonadaceae</taxon>
        <taxon>Aeromonas</taxon>
    </lineage>
</organism>
<proteinExistence type="predicted"/>
<comment type="caution">
    <text evidence="2">The sequence shown here is derived from an EMBL/GenBank/DDBJ whole genome shotgun (WGS) entry which is preliminary data.</text>
</comment>